<proteinExistence type="predicted"/>
<evidence type="ECO:0000313" key="2">
    <source>
        <dbReference type="Proteomes" id="UP001627408"/>
    </source>
</evidence>
<name>A0ABW8UTI2_9RHOB</name>
<dbReference type="InterPro" id="IPR014917">
    <property type="entry name" value="DUF1800"/>
</dbReference>
<evidence type="ECO:0000313" key="1">
    <source>
        <dbReference type="EMBL" id="MFL4468957.1"/>
    </source>
</evidence>
<sequence length="463" mass="51121">MRSFDPQLAEIRFGYGLSPVIAPPRDAAEMLAGLTGPDDMAAQFPTEAFRTFLDRVVAVQAARVEQREHRGTAQEQVARQKRQQLNKNARRAWIGWAGHAMLRRSFTQTAFRERIVAFWADHFTARGNTGIFKQAATPYVDDAIRPAISLRFADLLQSAVMHPVMLVYLDQARSMGPQSKLALRRGERKPSGLNENLAREVLELHTLGVGGPYTQEDVTQLAELFTGMTFQAKTGYQFREAFIEPGAETVLGQSYEDRGDDSSVRAALADLAAHPATARHIASKLAVHFTSDDPDGALVDALEATYLAHDGALLPLYETLLDHPSCWQRELNNYKPPIDFVASSIRALAPSREAIADVKPGQIIKGILTPLATMGQKWEQPLGPDGWSENDADWITPQGIAARVTWAMRMPQRMIQPLPDPRVFVDTALGAFADEPVRFAAKAAESKAEAIGIVLMSPAFQRR</sequence>
<protein>
    <submittedName>
        <fullName evidence="1">DUF1800 family protein</fullName>
    </submittedName>
</protein>
<organism evidence="1 2">
    <name type="scientific">Tateyamaria armeniaca</name>
    <dbReference type="NCBI Taxonomy" id="2518930"/>
    <lineage>
        <taxon>Bacteria</taxon>
        <taxon>Pseudomonadati</taxon>
        <taxon>Pseudomonadota</taxon>
        <taxon>Alphaproteobacteria</taxon>
        <taxon>Rhodobacterales</taxon>
        <taxon>Roseobacteraceae</taxon>
        <taxon>Tateyamaria</taxon>
    </lineage>
</organism>
<keyword evidence="2" id="KW-1185">Reference proteome</keyword>
<dbReference type="Pfam" id="PF08811">
    <property type="entry name" value="DUF1800"/>
    <property type="match status" value="1"/>
</dbReference>
<comment type="caution">
    <text evidence="1">The sequence shown here is derived from an EMBL/GenBank/DDBJ whole genome shotgun (WGS) entry which is preliminary data.</text>
</comment>
<reference evidence="1 2" key="1">
    <citation type="submission" date="2024-08" db="EMBL/GenBank/DDBJ databases">
        <title>Tateyamaria sp. nov., isolated from marine algae.</title>
        <authorList>
            <person name="Choi B.J."/>
            <person name="Kim J.M."/>
            <person name="Lee J.K."/>
            <person name="Choi D.G."/>
            <person name="Bayburt H."/>
            <person name="Baek J.H."/>
            <person name="Han D.M."/>
            <person name="Jeon C.O."/>
        </authorList>
    </citation>
    <scope>NUCLEOTIDE SEQUENCE [LARGE SCALE GENOMIC DNA]</scope>
    <source>
        <strain evidence="1 2">KMU-156</strain>
    </source>
</reference>
<dbReference type="RefSeq" id="WP_407590709.1">
    <property type="nucleotide sequence ID" value="NZ_JBHDIY010000002.1"/>
</dbReference>
<accession>A0ABW8UTI2</accession>
<dbReference type="EMBL" id="JBHDIY010000002">
    <property type="protein sequence ID" value="MFL4468957.1"/>
    <property type="molecule type" value="Genomic_DNA"/>
</dbReference>
<dbReference type="Proteomes" id="UP001627408">
    <property type="component" value="Unassembled WGS sequence"/>
</dbReference>
<gene>
    <name evidence="1" type="ORF">ACERZ8_03380</name>
</gene>